<feature type="transmembrane region" description="Helical" evidence="6">
    <location>
        <begin position="204"/>
        <end position="227"/>
    </location>
</feature>
<dbReference type="GO" id="GO:0005886">
    <property type="term" value="C:plasma membrane"/>
    <property type="evidence" value="ECO:0007669"/>
    <property type="project" value="TreeGrafter"/>
</dbReference>
<dbReference type="AlphaFoldDB" id="A0A3P6SW07"/>
<evidence type="ECO:0000256" key="5">
    <source>
        <dbReference type="SAM" id="MobiDB-lite"/>
    </source>
</evidence>
<evidence type="ECO:0000256" key="2">
    <source>
        <dbReference type="ARBA" id="ARBA00022692"/>
    </source>
</evidence>
<feature type="compositionally biased region" description="Polar residues" evidence="5">
    <location>
        <begin position="12"/>
        <end position="22"/>
    </location>
</feature>
<dbReference type="PANTHER" id="PTHR11040:SF140">
    <property type="entry name" value="ZRT (ZRT), IRT- (IRT-) LIKE PROTEIN TRANSPORTER"/>
    <property type="match status" value="1"/>
</dbReference>
<evidence type="ECO:0008006" key="9">
    <source>
        <dbReference type="Google" id="ProtNLM"/>
    </source>
</evidence>
<sequence>MLKYSAQMRRIPSSSKSSENVLNTTTTSVRWDEDTELLFSDNAVTEDFTARADNPVAIEFRHFNDKASQRRNHGIHSHTNFLSPDMSLSSFVLLFGLLTHSVFEGIALGSSLLVSHSKEYNSLNDLQITAKFGFSIYLQLISTEFYSLLIAIMIHEVLCSFALGVSLAQQNTTPRRAFISSVVLASSIPMGMSTSIIINSMKTFTALLIRFVLEGFAAGTFIYVACVEMLSSELSAHEHDIKQGLSKVLAVIIGVFAFFFVNVTFEQRSHSSYSSSQRAAVEVISVTPSVETAY</sequence>
<dbReference type="Proteomes" id="UP000277928">
    <property type="component" value="Unassembled WGS sequence"/>
</dbReference>
<evidence type="ECO:0000256" key="6">
    <source>
        <dbReference type="SAM" id="Phobius"/>
    </source>
</evidence>
<comment type="subcellular location">
    <subcellularLocation>
        <location evidence="1">Membrane</location>
        <topology evidence="1">Multi-pass membrane protein</topology>
    </subcellularLocation>
</comment>
<feature type="transmembrane region" description="Helical" evidence="6">
    <location>
        <begin position="177"/>
        <end position="198"/>
    </location>
</feature>
<dbReference type="OMA" id="NTASFMC"/>
<proteinExistence type="predicted"/>
<dbReference type="GO" id="GO:0005385">
    <property type="term" value="F:zinc ion transmembrane transporter activity"/>
    <property type="evidence" value="ECO:0007669"/>
    <property type="project" value="TreeGrafter"/>
</dbReference>
<feature type="transmembrane region" description="Helical" evidence="6">
    <location>
        <begin position="145"/>
        <end position="165"/>
    </location>
</feature>
<keyword evidence="3 6" id="KW-1133">Transmembrane helix</keyword>
<dbReference type="EMBL" id="UYRX01000107">
    <property type="protein sequence ID" value="VDK74163.1"/>
    <property type="molecule type" value="Genomic_DNA"/>
</dbReference>
<reference evidence="7 8" key="1">
    <citation type="submission" date="2018-08" db="EMBL/GenBank/DDBJ databases">
        <authorList>
            <person name="Laetsch R D."/>
            <person name="Stevens L."/>
            <person name="Kumar S."/>
            <person name="Blaxter L. M."/>
        </authorList>
    </citation>
    <scope>NUCLEOTIDE SEQUENCE [LARGE SCALE GENOMIC DNA]</scope>
</reference>
<keyword evidence="8" id="KW-1185">Reference proteome</keyword>
<dbReference type="OrthoDB" id="448280at2759"/>
<dbReference type="STRING" id="42156.A0A3P6SW07"/>
<name>A0A3P6SW07_LITSI</name>
<evidence type="ECO:0000256" key="1">
    <source>
        <dbReference type="ARBA" id="ARBA00004141"/>
    </source>
</evidence>
<evidence type="ECO:0000313" key="7">
    <source>
        <dbReference type="EMBL" id="VDK74163.1"/>
    </source>
</evidence>
<evidence type="ECO:0000256" key="4">
    <source>
        <dbReference type="ARBA" id="ARBA00023136"/>
    </source>
</evidence>
<keyword evidence="4 6" id="KW-0472">Membrane</keyword>
<organism evidence="7 8">
    <name type="scientific">Litomosoides sigmodontis</name>
    <name type="common">Filarial nematode worm</name>
    <dbReference type="NCBI Taxonomy" id="42156"/>
    <lineage>
        <taxon>Eukaryota</taxon>
        <taxon>Metazoa</taxon>
        <taxon>Ecdysozoa</taxon>
        <taxon>Nematoda</taxon>
        <taxon>Chromadorea</taxon>
        <taxon>Rhabditida</taxon>
        <taxon>Spirurina</taxon>
        <taxon>Spiruromorpha</taxon>
        <taxon>Filarioidea</taxon>
        <taxon>Onchocercidae</taxon>
        <taxon>Litomosoides</taxon>
    </lineage>
</organism>
<dbReference type="Pfam" id="PF02535">
    <property type="entry name" value="Zip"/>
    <property type="match status" value="1"/>
</dbReference>
<evidence type="ECO:0000313" key="8">
    <source>
        <dbReference type="Proteomes" id="UP000277928"/>
    </source>
</evidence>
<dbReference type="PANTHER" id="PTHR11040">
    <property type="entry name" value="ZINC/IRON TRANSPORTER"/>
    <property type="match status" value="1"/>
</dbReference>
<accession>A0A3P6SW07</accession>
<keyword evidence="2 6" id="KW-0812">Transmembrane</keyword>
<protein>
    <recommendedName>
        <fullName evidence="9">Zinc/iron permease</fullName>
    </recommendedName>
</protein>
<gene>
    <name evidence="7" type="ORF">NLS_LOCUS2369</name>
</gene>
<feature type="transmembrane region" description="Helical" evidence="6">
    <location>
        <begin position="248"/>
        <end position="265"/>
    </location>
</feature>
<dbReference type="InterPro" id="IPR003689">
    <property type="entry name" value="ZIP"/>
</dbReference>
<feature type="region of interest" description="Disordered" evidence="5">
    <location>
        <begin position="1"/>
        <end position="22"/>
    </location>
</feature>
<evidence type="ECO:0000256" key="3">
    <source>
        <dbReference type="ARBA" id="ARBA00022989"/>
    </source>
</evidence>